<dbReference type="Proteomes" id="UP001634394">
    <property type="component" value="Unassembled WGS sequence"/>
</dbReference>
<accession>A0ABD3VPZ5</accession>
<protein>
    <submittedName>
        <fullName evidence="1">Uncharacterized protein</fullName>
    </submittedName>
</protein>
<dbReference type="AlphaFoldDB" id="A0ABD3VPZ5"/>
<organism evidence="1 2">
    <name type="scientific">Sinanodonta woodiana</name>
    <name type="common">Chinese pond mussel</name>
    <name type="synonym">Anodonta woodiana</name>
    <dbReference type="NCBI Taxonomy" id="1069815"/>
    <lineage>
        <taxon>Eukaryota</taxon>
        <taxon>Metazoa</taxon>
        <taxon>Spiralia</taxon>
        <taxon>Lophotrochozoa</taxon>
        <taxon>Mollusca</taxon>
        <taxon>Bivalvia</taxon>
        <taxon>Autobranchia</taxon>
        <taxon>Heteroconchia</taxon>
        <taxon>Palaeoheterodonta</taxon>
        <taxon>Unionida</taxon>
        <taxon>Unionoidea</taxon>
        <taxon>Unionidae</taxon>
        <taxon>Unioninae</taxon>
        <taxon>Sinanodonta</taxon>
    </lineage>
</organism>
<comment type="caution">
    <text evidence="1">The sequence shown here is derived from an EMBL/GenBank/DDBJ whole genome shotgun (WGS) entry which is preliminary data.</text>
</comment>
<evidence type="ECO:0000313" key="1">
    <source>
        <dbReference type="EMBL" id="KAL3863461.1"/>
    </source>
</evidence>
<proteinExistence type="predicted"/>
<sequence length="109" mass="12547">MTRTSTSQRRLHLADHILSVESKVYSQHNFIRVVRHVDSGPSILMYTDAHIQDIKRFCCTIDGTALGVDKTFNLGKIYFTSTVLKKNRVLLRTDTGESPIFFRPLFSTW</sequence>
<dbReference type="EMBL" id="JBJQND010000010">
    <property type="protein sequence ID" value="KAL3863461.1"/>
    <property type="molecule type" value="Genomic_DNA"/>
</dbReference>
<gene>
    <name evidence="1" type="ORF">ACJMK2_005215</name>
</gene>
<keyword evidence="2" id="KW-1185">Reference proteome</keyword>
<evidence type="ECO:0000313" key="2">
    <source>
        <dbReference type="Proteomes" id="UP001634394"/>
    </source>
</evidence>
<name>A0ABD3VPZ5_SINWO</name>
<reference evidence="1 2" key="1">
    <citation type="submission" date="2024-11" db="EMBL/GenBank/DDBJ databases">
        <title>Chromosome-level genome assembly of the freshwater bivalve Anodonta woodiana.</title>
        <authorList>
            <person name="Chen X."/>
        </authorList>
    </citation>
    <scope>NUCLEOTIDE SEQUENCE [LARGE SCALE GENOMIC DNA]</scope>
    <source>
        <strain evidence="1">MN2024</strain>
        <tissue evidence="1">Gills</tissue>
    </source>
</reference>